<dbReference type="RefSeq" id="WP_130434134.1">
    <property type="nucleotide sequence ID" value="NZ_SHKP01000008.1"/>
</dbReference>
<keyword evidence="2" id="KW-1185">Reference proteome</keyword>
<dbReference type="Proteomes" id="UP000293671">
    <property type="component" value="Unassembled WGS sequence"/>
</dbReference>
<evidence type="ECO:0000313" key="2">
    <source>
        <dbReference type="Proteomes" id="UP000293671"/>
    </source>
</evidence>
<name>A0A4Q7VEX2_9BURK</name>
<evidence type="ECO:0000313" key="1">
    <source>
        <dbReference type="EMBL" id="RZT93728.1"/>
    </source>
</evidence>
<gene>
    <name evidence="1" type="ORF">EV670_3281</name>
</gene>
<reference evidence="1 2" key="1">
    <citation type="submission" date="2019-02" db="EMBL/GenBank/DDBJ databases">
        <title>Genomic Encyclopedia of Type Strains, Phase IV (KMG-IV): sequencing the most valuable type-strain genomes for metagenomic binning, comparative biology and taxonomic classification.</title>
        <authorList>
            <person name="Goeker M."/>
        </authorList>
    </citation>
    <scope>NUCLEOTIDE SEQUENCE [LARGE SCALE GENOMIC DNA]</scope>
    <source>
        <strain evidence="1 2">DSM 19570</strain>
    </source>
</reference>
<evidence type="ECO:0008006" key="3">
    <source>
        <dbReference type="Google" id="ProtNLM"/>
    </source>
</evidence>
<organism evidence="1 2">
    <name type="scientific">Rivibacter subsaxonicus</name>
    <dbReference type="NCBI Taxonomy" id="457575"/>
    <lineage>
        <taxon>Bacteria</taxon>
        <taxon>Pseudomonadati</taxon>
        <taxon>Pseudomonadota</taxon>
        <taxon>Betaproteobacteria</taxon>
        <taxon>Burkholderiales</taxon>
        <taxon>Rivibacter</taxon>
    </lineage>
</organism>
<proteinExistence type="predicted"/>
<dbReference type="OrthoDB" id="5919017at2"/>
<dbReference type="EMBL" id="SHKP01000008">
    <property type="protein sequence ID" value="RZT93728.1"/>
    <property type="molecule type" value="Genomic_DNA"/>
</dbReference>
<protein>
    <recommendedName>
        <fullName evidence="3">RloB-like protein</fullName>
    </recommendedName>
</protein>
<dbReference type="AlphaFoldDB" id="A0A4Q7VEX2"/>
<sequence length="165" mass="18285">MRLLSICAAVAIGEGKGEYEFVCHTKSLYLPRACGTTLKVKQAFGKGGRGVLDYAIQVKKANDFDRCIAVLDTDTDWDDRQRKRARLADILVVESTPCLEAWLLQIHEVGGVRSSTGHKEEFERRFGAPAHDAGVYGRHFPRAVLDAARHRVGPLRELLASLNVP</sequence>
<accession>A0A4Q7VEX2</accession>
<comment type="caution">
    <text evidence="1">The sequence shown here is derived from an EMBL/GenBank/DDBJ whole genome shotgun (WGS) entry which is preliminary data.</text>
</comment>